<dbReference type="InterPro" id="IPR051127">
    <property type="entry name" value="Fungal_SecMet_Regulators"/>
</dbReference>
<dbReference type="PROSITE" id="PS50048">
    <property type="entry name" value="ZN2_CY6_FUNGAL_2"/>
    <property type="match status" value="1"/>
</dbReference>
<dbReference type="GO" id="GO:0008270">
    <property type="term" value="F:zinc ion binding"/>
    <property type="evidence" value="ECO:0007669"/>
    <property type="project" value="InterPro"/>
</dbReference>
<gene>
    <name evidence="7" type="ORF">S7711_02856</name>
</gene>
<dbReference type="GO" id="GO:0003677">
    <property type="term" value="F:DNA binding"/>
    <property type="evidence" value="ECO:0007669"/>
    <property type="project" value="InterPro"/>
</dbReference>
<dbReference type="HOGENOM" id="CLU_009353_1_0_1"/>
<accession>A0A084AH77</accession>
<dbReference type="Pfam" id="PF04082">
    <property type="entry name" value="Fungal_trans"/>
    <property type="match status" value="1"/>
</dbReference>
<evidence type="ECO:0000256" key="5">
    <source>
        <dbReference type="SAM" id="MobiDB-lite"/>
    </source>
</evidence>
<dbReference type="InterPro" id="IPR001138">
    <property type="entry name" value="Zn2Cys6_DnaBD"/>
</dbReference>
<dbReference type="InterPro" id="IPR036864">
    <property type="entry name" value="Zn2-C6_fun-type_DNA-bd_sf"/>
</dbReference>
<dbReference type="PANTHER" id="PTHR47424">
    <property type="entry name" value="REGULATORY PROTEIN GAL4"/>
    <property type="match status" value="1"/>
</dbReference>
<dbReference type="CDD" id="cd00067">
    <property type="entry name" value="GAL4"/>
    <property type="match status" value="1"/>
</dbReference>
<keyword evidence="4" id="KW-0539">Nucleus</keyword>
<feature type="domain" description="Zn(2)-C6 fungal-type" evidence="6">
    <location>
        <begin position="20"/>
        <end position="49"/>
    </location>
</feature>
<dbReference type="OrthoDB" id="3921198at2759"/>
<feature type="compositionally biased region" description="Acidic residues" evidence="5">
    <location>
        <begin position="127"/>
        <end position="136"/>
    </location>
</feature>
<keyword evidence="1" id="KW-0479">Metal-binding</keyword>
<proteinExistence type="predicted"/>
<dbReference type="EMBL" id="KL648731">
    <property type="protein sequence ID" value="KEY64656.1"/>
    <property type="molecule type" value="Genomic_DNA"/>
</dbReference>
<keyword evidence="8" id="KW-1185">Reference proteome</keyword>
<evidence type="ECO:0000259" key="6">
    <source>
        <dbReference type="PROSITE" id="PS50048"/>
    </source>
</evidence>
<feature type="region of interest" description="Disordered" evidence="5">
    <location>
        <begin position="108"/>
        <end position="144"/>
    </location>
</feature>
<name>A0A084AH77_STACB</name>
<organism evidence="7 8">
    <name type="scientific">Stachybotrys chartarum (strain CBS 109288 / IBT 7711)</name>
    <name type="common">Toxic black mold</name>
    <name type="synonym">Stilbospora chartarum</name>
    <dbReference type="NCBI Taxonomy" id="1280523"/>
    <lineage>
        <taxon>Eukaryota</taxon>
        <taxon>Fungi</taxon>
        <taxon>Dikarya</taxon>
        <taxon>Ascomycota</taxon>
        <taxon>Pezizomycotina</taxon>
        <taxon>Sordariomycetes</taxon>
        <taxon>Hypocreomycetidae</taxon>
        <taxon>Hypocreales</taxon>
        <taxon>Stachybotryaceae</taxon>
        <taxon>Stachybotrys</taxon>
    </lineage>
</organism>
<dbReference type="PANTHER" id="PTHR47424:SF6">
    <property type="entry name" value="PROLINE UTILIZATION TRANS-ACTIVATOR"/>
    <property type="match status" value="1"/>
</dbReference>
<dbReference type="InterPro" id="IPR007219">
    <property type="entry name" value="XnlR_reg_dom"/>
</dbReference>
<dbReference type="Pfam" id="PF00172">
    <property type="entry name" value="Zn_clus"/>
    <property type="match status" value="1"/>
</dbReference>
<evidence type="ECO:0000313" key="8">
    <source>
        <dbReference type="Proteomes" id="UP000028045"/>
    </source>
</evidence>
<protein>
    <recommendedName>
        <fullName evidence="6">Zn(2)-C6 fungal-type domain-containing protein</fullName>
    </recommendedName>
</protein>
<sequence>MDESTSRNTAYMNRRRAARACDGCRKVKEKCEGGIPCRRCTHLQRNCAFSGHPGRARTSAAAQPDTVPGHDMTVPELLRRMANMERLLGHFVGNSKLDSETLQTLADSVDVKRAREPSAMEQRDLDGGEDEQEDMETASNSSGKVKLDEVSFQPLENNATHYSGEFSHWNFSMRIKNWIEQTGPHRTDAPDAPKIKEFYRFEELQSPPDPSSLSSSFPPRHIADFLARAFFNHAESNYFFVDRTWLNRKLDVVFENPASLSRRDVPTLCIMYMVLAVGTQYAFLDSRDSSRNGADTGPFSEDNVGLMLYQQACKLLPDVITIASLESVQACLLIGLYTMPIDPSGLSWTYLNLASKLAIQNGMHRRYPSEGLDLVVRETRSRVWWTLYTLEKRVGTFHGRPISIPDNEIDADWPAEKPDIWPGSPPKNTPHLLASLHLCRSLGKISREISHFKMHDRRVTFCALSRLVDIKQELHLWWQQLPPEVRSSDAVVETGGISREAAHVRLELCVVRMYAGRLFIMPRRSTQPAANTPSTDEPSPENGPTTPSIVTSQNAQRRSVLIADCVDAALCIVDTCSLLRASIGLARASYTEFSALRVALLVILSQFLQKQTNIENLRQPLVDGMAMLKSMSTWGASARFDVSLIEAFEHAIARMEDGARRTSAPRESEYDMFKKWEEEWHSTKNGTAQQPTDKSFDPSLGIPSLVDNAAGDVWGGPVPKPGSSMGLPASTGSGPGFFGMEGGFPSMPMLESLSATLGHGYGFDVNPQNPPGTGRSGGWMGL</sequence>
<evidence type="ECO:0000313" key="7">
    <source>
        <dbReference type="EMBL" id="KEY64656.1"/>
    </source>
</evidence>
<dbReference type="Gene3D" id="4.10.240.10">
    <property type="entry name" value="Zn(2)-C6 fungal-type DNA-binding domain"/>
    <property type="match status" value="1"/>
</dbReference>
<feature type="compositionally biased region" description="Basic and acidic residues" evidence="5">
    <location>
        <begin position="109"/>
        <end position="126"/>
    </location>
</feature>
<dbReference type="SUPFAM" id="SSF57701">
    <property type="entry name" value="Zn2/Cys6 DNA-binding domain"/>
    <property type="match status" value="1"/>
</dbReference>
<dbReference type="GO" id="GO:0006351">
    <property type="term" value="P:DNA-templated transcription"/>
    <property type="evidence" value="ECO:0007669"/>
    <property type="project" value="InterPro"/>
</dbReference>
<evidence type="ECO:0000256" key="1">
    <source>
        <dbReference type="ARBA" id="ARBA00022723"/>
    </source>
</evidence>
<feature type="region of interest" description="Disordered" evidence="5">
    <location>
        <begin position="525"/>
        <end position="550"/>
    </location>
</feature>
<evidence type="ECO:0000256" key="4">
    <source>
        <dbReference type="ARBA" id="ARBA00023242"/>
    </source>
</evidence>
<dbReference type="PROSITE" id="PS00463">
    <property type="entry name" value="ZN2_CY6_FUNGAL_1"/>
    <property type="match status" value="1"/>
</dbReference>
<evidence type="ECO:0000256" key="2">
    <source>
        <dbReference type="ARBA" id="ARBA00023015"/>
    </source>
</evidence>
<evidence type="ECO:0000256" key="3">
    <source>
        <dbReference type="ARBA" id="ARBA00023163"/>
    </source>
</evidence>
<keyword evidence="2" id="KW-0805">Transcription regulation</keyword>
<dbReference type="AlphaFoldDB" id="A0A084AH77"/>
<dbReference type="GO" id="GO:0000981">
    <property type="term" value="F:DNA-binding transcription factor activity, RNA polymerase II-specific"/>
    <property type="evidence" value="ECO:0007669"/>
    <property type="project" value="InterPro"/>
</dbReference>
<dbReference type="SMART" id="SM00906">
    <property type="entry name" value="Fungal_trans"/>
    <property type="match status" value="1"/>
</dbReference>
<keyword evidence="3" id="KW-0804">Transcription</keyword>
<dbReference type="SMART" id="SM00066">
    <property type="entry name" value="GAL4"/>
    <property type="match status" value="1"/>
</dbReference>
<dbReference type="CDD" id="cd12148">
    <property type="entry name" value="fungal_TF_MHR"/>
    <property type="match status" value="1"/>
</dbReference>
<dbReference type="Proteomes" id="UP000028045">
    <property type="component" value="Unassembled WGS sequence"/>
</dbReference>
<reference evidence="7 8" key="1">
    <citation type="journal article" date="2014" name="BMC Genomics">
        <title>Comparative genome sequencing reveals chemotype-specific gene clusters in the toxigenic black mold Stachybotrys.</title>
        <authorList>
            <person name="Semeiks J."/>
            <person name="Borek D."/>
            <person name="Otwinowski Z."/>
            <person name="Grishin N.V."/>
        </authorList>
    </citation>
    <scope>NUCLEOTIDE SEQUENCE [LARGE SCALE GENOMIC DNA]</scope>
    <source>
        <strain evidence="8">CBS 109288 / IBT 7711</strain>
    </source>
</reference>